<dbReference type="InterPro" id="IPR050857">
    <property type="entry name" value="D-2-hydroxyacid_DH"/>
</dbReference>
<proteinExistence type="inferred from homology"/>
<dbReference type="CDD" id="cd12172">
    <property type="entry name" value="PGDH_like_2"/>
    <property type="match status" value="1"/>
</dbReference>
<keyword evidence="2 4" id="KW-0560">Oxidoreductase</keyword>
<dbReference type="EMBL" id="QZWZ01000057">
    <property type="protein sequence ID" value="RJT27857.1"/>
    <property type="molecule type" value="Genomic_DNA"/>
</dbReference>
<dbReference type="InterPro" id="IPR029753">
    <property type="entry name" value="D-isomer_DH_CS"/>
</dbReference>
<protein>
    <submittedName>
        <fullName evidence="7">Hydroxyacid dehydrogenase</fullName>
    </submittedName>
</protein>
<dbReference type="Pfam" id="PF02826">
    <property type="entry name" value="2-Hacid_dh_C"/>
    <property type="match status" value="1"/>
</dbReference>
<dbReference type="Pfam" id="PF00389">
    <property type="entry name" value="2-Hacid_dh"/>
    <property type="match status" value="1"/>
</dbReference>
<evidence type="ECO:0000256" key="2">
    <source>
        <dbReference type="ARBA" id="ARBA00023002"/>
    </source>
</evidence>
<feature type="domain" description="D-isomer specific 2-hydroxyacid dehydrogenase NAD-binding" evidence="6">
    <location>
        <begin position="112"/>
        <end position="284"/>
    </location>
</feature>
<comment type="similarity">
    <text evidence="1 4">Belongs to the D-isomer specific 2-hydroxyacid dehydrogenase family.</text>
</comment>
<keyword evidence="3" id="KW-0520">NAD</keyword>
<gene>
    <name evidence="7" type="ORF">D3227_35175</name>
</gene>
<dbReference type="InterPro" id="IPR006139">
    <property type="entry name" value="D-isomer_2_OHA_DH_cat_dom"/>
</dbReference>
<dbReference type="GO" id="GO:0016616">
    <property type="term" value="F:oxidoreductase activity, acting on the CH-OH group of donors, NAD or NADP as acceptor"/>
    <property type="evidence" value="ECO:0007669"/>
    <property type="project" value="InterPro"/>
</dbReference>
<dbReference type="PANTHER" id="PTHR42789">
    <property type="entry name" value="D-ISOMER SPECIFIC 2-HYDROXYACID DEHYDROGENASE FAMILY PROTEIN (AFU_ORTHOLOGUE AFUA_6G10090)"/>
    <property type="match status" value="1"/>
</dbReference>
<name>A0A3A5JZL1_9HYPH</name>
<dbReference type="InterPro" id="IPR036291">
    <property type="entry name" value="NAD(P)-bd_dom_sf"/>
</dbReference>
<dbReference type="SUPFAM" id="SSF52283">
    <property type="entry name" value="Formate/glycerate dehydrogenase catalytic domain-like"/>
    <property type="match status" value="1"/>
</dbReference>
<dbReference type="OrthoDB" id="9793626at2"/>
<organism evidence="7 8">
    <name type="scientific">Mesorhizobium waimense</name>
    <dbReference type="NCBI Taxonomy" id="1300307"/>
    <lineage>
        <taxon>Bacteria</taxon>
        <taxon>Pseudomonadati</taxon>
        <taxon>Pseudomonadota</taxon>
        <taxon>Alphaproteobacteria</taxon>
        <taxon>Hyphomicrobiales</taxon>
        <taxon>Phyllobacteriaceae</taxon>
        <taxon>Mesorhizobium</taxon>
    </lineage>
</organism>
<evidence type="ECO:0000256" key="1">
    <source>
        <dbReference type="ARBA" id="ARBA00005854"/>
    </source>
</evidence>
<evidence type="ECO:0000259" key="6">
    <source>
        <dbReference type="Pfam" id="PF02826"/>
    </source>
</evidence>
<accession>A0A3A5JZL1</accession>
<evidence type="ECO:0000256" key="3">
    <source>
        <dbReference type="ARBA" id="ARBA00023027"/>
    </source>
</evidence>
<dbReference type="GO" id="GO:0051287">
    <property type="term" value="F:NAD binding"/>
    <property type="evidence" value="ECO:0007669"/>
    <property type="project" value="InterPro"/>
</dbReference>
<evidence type="ECO:0000313" key="7">
    <source>
        <dbReference type="EMBL" id="RJT27857.1"/>
    </source>
</evidence>
<dbReference type="InterPro" id="IPR006140">
    <property type="entry name" value="D-isomer_DH_NAD-bd"/>
</dbReference>
<sequence>MMRIFISWPGFDRAGATTGRRLLEAGHELVLAPKLGVRTPDELTHLAAGCAAAIVSTDPFTAEVLRALPDLRIIARVGVGFDSVDRAMADELGIAISITPGMNAETVADHTLALILSAVRKIPQQDNSVKAGRWERVGPLTPGELPGKTVGLVGAGTIGRAVARRLAGFGVTVCFFDAQVDALAGAEKVASFEELLSRSDIVSLHVPLIAETNHLIDASAIARMKPTAILVNTSRGPVVDQKALFEALREGRLGGACLDVFETEPPGADTLRDVPNLVCAAHMGGISHESIARMTGSATQSVLEVLAGRMPDTVVNRDSLRGSQ</sequence>
<dbReference type="FunFam" id="3.40.50.720:FF:000203">
    <property type="entry name" value="D-3-phosphoglycerate dehydrogenase (SerA)"/>
    <property type="match status" value="1"/>
</dbReference>
<dbReference type="PROSITE" id="PS00671">
    <property type="entry name" value="D_2_HYDROXYACID_DH_3"/>
    <property type="match status" value="1"/>
</dbReference>
<comment type="caution">
    <text evidence="7">The sequence shown here is derived from an EMBL/GenBank/DDBJ whole genome shotgun (WGS) entry which is preliminary data.</text>
</comment>
<evidence type="ECO:0000256" key="4">
    <source>
        <dbReference type="RuleBase" id="RU003719"/>
    </source>
</evidence>
<keyword evidence="8" id="KW-1185">Reference proteome</keyword>
<dbReference type="Proteomes" id="UP000272706">
    <property type="component" value="Unassembled WGS sequence"/>
</dbReference>
<reference evidence="7 8" key="1">
    <citation type="submission" date="2018-09" db="EMBL/GenBank/DDBJ databases">
        <title>Mesorhizobium carmichaelinearum sp. nov. isolated from Carmichaelinea spp. root nodules in New Zealand.</title>
        <authorList>
            <person name="De Meyer S.E."/>
        </authorList>
    </citation>
    <scope>NUCLEOTIDE SEQUENCE [LARGE SCALE GENOMIC DNA]</scope>
    <source>
        <strain evidence="7 8">ICMP19557</strain>
    </source>
</reference>
<dbReference type="Gene3D" id="3.40.50.720">
    <property type="entry name" value="NAD(P)-binding Rossmann-like Domain"/>
    <property type="match status" value="2"/>
</dbReference>
<feature type="domain" description="D-isomer specific 2-hydroxyacid dehydrogenase catalytic" evidence="5">
    <location>
        <begin position="22"/>
        <end position="316"/>
    </location>
</feature>
<evidence type="ECO:0000259" key="5">
    <source>
        <dbReference type="Pfam" id="PF00389"/>
    </source>
</evidence>
<dbReference type="PROSITE" id="PS00670">
    <property type="entry name" value="D_2_HYDROXYACID_DH_2"/>
    <property type="match status" value="1"/>
</dbReference>
<evidence type="ECO:0000313" key="8">
    <source>
        <dbReference type="Proteomes" id="UP000272706"/>
    </source>
</evidence>
<dbReference type="AlphaFoldDB" id="A0A3A5JZL1"/>
<dbReference type="PANTHER" id="PTHR42789:SF1">
    <property type="entry name" value="D-ISOMER SPECIFIC 2-HYDROXYACID DEHYDROGENASE FAMILY PROTEIN (AFU_ORTHOLOGUE AFUA_6G10090)"/>
    <property type="match status" value="1"/>
</dbReference>
<dbReference type="SUPFAM" id="SSF51735">
    <property type="entry name" value="NAD(P)-binding Rossmann-fold domains"/>
    <property type="match status" value="1"/>
</dbReference>